<dbReference type="RefSeq" id="XP_025577014.1">
    <property type="nucleotide sequence ID" value="XM_025722043.1"/>
</dbReference>
<keyword evidence="2" id="KW-1185">Reference proteome</keyword>
<dbReference type="EMBL" id="KZ824430">
    <property type="protein sequence ID" value="RAL02687.1"/>
    <property type="molecule type" value="Genomic_DNA"/>
</dbReference>
<evidence type="ECO:0000313" key="1">
    <source>
        <dbReference type="EMBL" id="RAL02687.1"/>
    </source>
</evidence>
<dbReference type="GeneID" id="37226908"/>
<name>A0A395H4D2_9EURO</name>
<dbReference type="Proteomes" id="UP000249402">
    <property type="component" value="Unassembled WGS sequence"/>
</dbReference>
<sequence length="337" mass="39124">MPNTSQPVPAGSTLERLPVEIIQEIFLHCLEVNLPRASITIARALSNPVLYTWVIRCVFSSTNKSSRHGIFTPDFLPAPLDVFSISPKERRDLQNIILGCRWCTLPLMRKCQREYVEHAVHRKCGGLVFSPSDREILANLGNRFENIDIHRDEPHGYRGKGELILKGKVRKTNADCKVALWFNFGALQIRASSDIYTETDIFRLPCFTVDLPVRVPDKLLCPPWTEAKLEFLQLLSMDAYMDDEADHPRAKRVLRQVIRDRDLETFQRLLNMSIRVPWYNFPIRWPVLPNHFYVALKYAEERDDPFVHLLVTQRWDDIPPDDFRLKMELMSKGGKGR</sequence>
<dbReference type="AlphaFoldDB" id="A0A395H4D2"/>
<gene>
    <name evidence="1" type="ORF">BO80DRAFT_453889</name>
</gene>
<dbReference type="VEuPathDB" id="FungiDB:BO80DRAFT_453889"/>
<organism evidence="1 2">
    <name type="scientific">Aspergillus ibericus CBS 121593</name>
    <dbReference type="NCBI Taxonomy" id="1448316"/>
    <lineage>
        <taxon>Eukaryota</taxon>
        <taxon>Fungi</taxon>
        <taxon>Dikarya</taxon>
        <taxon>Ascomycota</taxon>
        <taxon>Pezizomycotina</taxon>
        <taxon>Eurotiomycetes</taxon>
        <taxon>Eurotiomycetidae</taxon>
        <taxon>Eurotiales</taxon>
        <taxon>Aspergillaceae</taxon>
        <taxon>Aspergillus</taxon>
        <taxon>Aspergillus subgen. Circumdati</taxon>
    </lineage>
</organism>
<dbReference type="STRING" id="1448316.A0A395H4D2"/>
<reference evidence="1 2" key="1">
    <citation type="submission" date="2018-02" db="EMBL/GenBank/DDBJ databases">
        <title>The genomes of Aspergillus section Nigri reveals drivers in fungal speciation.</title>
        <authorList>
            <consortium name="DOE Joint Genome Institute"/>
            <person name="Vesth T.C."/>
            <person name="Nybo J."/>
            <person name="Theobald S."/>
            <person name="Brandl J."/>
            <person name="Frisvad J.C."/>
            <person name="Nielsen K.F."/>
            <person name="Lyhne E.K."/>
            <person name="Kogle M.E."/>
            <person name="Kuo A."/>
            <person name="Riley R."/>
            <person name="Clum A."/>
            <person name="Nolan M."/>
            <person name="Lipzen A."/>
            <person name="Salamov A."/>
            <person name="Henrissat B."/>
            <person name="Wiebenga A."/>
            <person name="De vries R.P."/>
            <person name="Grigoriev I.V."/>
            <person name="Mortensen U.H."/>
            <person name="Andersen M.R."/>
            <person name="Baker S.E."/>
        </authorList>
    </citation>
    <scope>NUCLEOTIDE SEQUENCE [LARGE SCALE GENOMIC DNA]</scope>
    <source>
        <strain evidence="1 2">CBS 121593</strain>
    </source>
</reference>
<evidence type="ECO:0000313" key="2">
    <source>
        <dbReference type="Proteomes" id="UP000249402"/>
    </source>
</evidence>
<protein>
    <submittedName>
        <fullName evidence="1">Uncharacterized protein</fullName>
    </submittedName>
</protein>
<accession>A0A395H4D2</accession>
<dbReference type="OrthoDB" id="4167490at2759"/>
<proteinExistence type="predicted"/>